<dbReference type="AlphaFoldDB" id="A0A3P7JXZ6"/>
<dbReference type="OrthoDB" id="10604149at2759"/>
<accession>A0A3P7JXZ6</accession>
<protein>
    <submittedName>
        <fullName evidence="2">Uncharacterized protein</fullName>
    </submittedName>
</protein>
<organism evidence="2 3">
    <name type="scientific">Onchocerca ochengi</name>
    <name type="common">Filarial nematode worm</name>
    <dbReference type="NCBI Taxonomy" id="42157"/>
    <lineage>
        <taxon>Eukaryota</taxon>
        <taxon>Metazoa</taxon>
        <taxon>Ecdysozoa</taxon>
        <taxon>Nematoda</taxon>
        <taxon>Chromadorea</taxon>
        <taxon>Rhabditida</taxon>
        <taxon>Spirurina</taxon>
        <taxon>Spiruromorpha</taxon>
        <taxon>Filarioidea</taxon>
        <taxon>Onchocercidae</taxon>
        <taxon>Onchocerca</taxon>
    </lineage>
</organism>
<name>A0A3P7JXZ6_ONCOC</name>
<evidence type="ECO:0000256" key="1">
    <source>
        <dbReference type="SAM" id="MobiDB-lite"/>
    </source>
</evidence>
<gene>
    <name evidence="2" type="ORF">NOO_LOCUS11432</name>
</gene>
<keyword evidence="3" id="KW-1185">Reference proteome</keyword>
<evidence type="ECO:0000313" key="3">
    <source>
        <dbReference type="Proteomes" id="UP000271087"/>
    </source>
</evidence>
<evidence type="ECO:0000313" key="2">
    <source>
        <dbReference type="EMBL" id="VDM96044.1"/>
    </source>
</evidence>
<sequence>KDAYLTEKQLKQLYFDERLRPVEEVFRGIDEHLVLVYHIVQKRIPASFGAKKDGIVPKNLGKEQNKDNATIHDSDQQFKDADDIFGDPLQEEIIGTRKSSSIHRSKRRGKRNHSRGNFRGNLRTSARSKRLKFIDFDAPQVSQTL</sequence>
<feature type="non-terminal residue" evidence="2">
    <location>
        <position position="1"/>
    </location>
</feature>
<dbReference type="EMBL" id="UYRW01007950">
    <property type="protein sequence ID" value="VDM96044.1"/>
    <property type="molecule type" value="Genomic_DNA"/>
</dbReference>
<feature type="region of interest" description="Disordered" evidence="1">
    <location>
        <begin position="96"/>
        <end position="122"/>
    </location>
</feature>
<reference evidence="2 3" key="1">
    <citation type="submission" date="2018-08" db="EMBL/GenBank/DDBJ databases">
        <authorList>
            <person name="Laetsch R D."/>
            <person name="Stevens L."/>
            <person name="Kumar S."/>
            <person name="Blaxter L. M."/>
        </authorList>
    </citation>
    <scope>NUCLEOTIDE SEQUENCE [LARGE SCALE GENOMIC DNA]</scope>
</reference>
<feature type="compositionally biased region" description="Basic residues" evidence="1">
    <location>
        <begin position="100"/>
        <end position="116"/>
    </location>
</feature>
<proteinExistence type="predicted"/>
<dbReference type="Proteomes" id="UP000271087">
    <property type="component" value="Unassembled WGS sequence"/>
</dbReference>